<dbReference type="OrthoDB" id="4456959at2759"/>
<feature type="coiled-coil region" evidence="3">
    <location>
        <begin position="88"/>
        <end position="115"/>
    </location>
</feature>
<reference evidence="6 7" key="1">
    <citation type="journal article" date="2018" name="New Phytol.">
        <title>Comparative genomics and transcriptomics depict ericoid mycorrhizal fungi as versatile saprotrophs and plant mutualists.</title>
        <authorList>
            <person name="Martino E."/>
            <person name="Morin E."/>
            <person name="Grelet G.A."/>
            <person name="Kuo A."/>
            <person name="Kohler A."/>
            <person name="Daghino S."/>
            <person name="Barry K.W."/>
            <person name="Cichocki N."/>
            <person name="Clum A."/>
            <person name="Dockter R.B."/>
            <person name="Hainaut M."/>
            <person name="Kuo R.C."/>
            <person name="LaButti K."/>
            <person name="Lindahl B.D."/>
            <person name="Lindquist E.A."/>
            <person name="Lipzen A."/>
            <person name="Khouja H.R."/>
            <person name="Magnuson J."/>
            <person name="Murat C."/>
            <person name="Ohm R.A."/>
            <person name="Singer S.W."/>
            <person name="Spatafora J.W."/>
            <person name="Wang M."/>
            <person name="Veneault-Fourrey C."/>
            <person name="Henrissat B."/>
            <person name="Grigoriev I.V."/>
            <person name="Martin F.M."/>
            <person name="Perotto S."/>
        </authorList>
    </citation>
    <scope>NUCLEOTIDE SEQUENCE [LARGE SCALE GENOMIC DNA]</scope>
    <source>
        <strain evidence="6 7">ATCC 22711</strain>
    </source>
</reference>
<dbReference type="CDD" id="cd12148">
    <property type="entry name" value="fungal_TF_MHR"/>
    <property type="match status" value="1"/>
</dbReference>
<dbReference type="PROSITE" id="PS50048">
    <property type="entry name" value="ZN2_CY6_FUNGAL_2"/>
    <property type="match status" value="1"/>
</dbReference>
<feature type="compositionally biased region" description="Polar residues" evidence="4">
    <location>
        <begin position="674"/>
        <end position="719"/>
    </location>
</feature>
<dbReference type="Pfam" id="PF00172">
    <property type="entry name" value="Zn_clus"/>
    <property type="match status" value="1"/>
</dbReference>
<proteinExistence type="predicted"/>
<dbReference type="SMART" id="SM00906">
    <property type="entry name" value="Fungal_trans"/>
    <property type="match status" value="1"/>
</dbReference>
<dbReference type="InterPro" id="IPR007219">
    <property type="entry name" value="XnlR_reg_dom"/>
</dbReference>
<dbReference type="GeneID" id="36570163"/>
<dbReference type="SMART" id="SM00066">
    <property type="entry name" value="GAL4"/>
    <property type="match status" value="1"/>
</dbReference>
<dbReference type="InterPro" id="IPR001138">
    <property type="entry name" value="Zn2Cys6_DnaBD"/>
</dbReference>
<dbReference type="PROSITE" id="PS00463">
    <property type="entry name" value="ZN2_CY6_FUNGAL_1"/>
    <property type="match status" value="1"/>
</dbReference>
<evidence type="ECO:0000256" key="4">
    <source>
        <dbReference type="SAM" id="MobiDB-lite"/>
    </source>
</evidence>
<dbReference type="GO" id="GO:0000981">
    <property type="term" value="F:DNA-binding transcription factor activity, RNA polymerase II-specific"/>
    <property type="evidence" value="ECO:0007669"/>
    <property type="project" value="InterPro"/>
</dbReference>
<dbReference type="Gene3D" id="4.10.240.10">
    <property type="entry name" value="Zn(2)-C6 fungal-type DNA-binding domain"/>
    <property type="match status" value="1"/>
</dbReference>
<evidence type="ECO:0000259" key="5">
    <source>
        <dbReference type="PROSITE" id="PS50048"/>
    </source>
</evidence>
<evidence type="ECO:0000313" key="7">
    <source>
        <dbReference type="Proteomes" id="UP000241818"/>
    </source>
</evidence>
<dbReference type="PANTHER" id="PTHR46910">
    <property type="entry name" value="TRANSCRIPTION FACTOR PDR1"/>
    <property type="match status" value="1"/>
</dbReference>
<evidence type="ECO:0000256" key="1">
    <source>
        <dbReference type="ARBA" id="ARBA00022723"/>
    </source>
</evidence>
<evidence type="ECO:0000256" key="3">
    <source>
        <dbReference type="SAM" id="Coils"/>
    </source>
</evidence>
<dbReference type="InterPro" id="IPR050987">
    <property type="entry name" value="AtrR-like"/>
</dbReference>
<dbReference type="CDD" id="cd00067">
    <property type="entry name" value="GAL4"/>
    <property type="match status" value="1"/>
</dbReference>
<keyword evidence="2" id="KW-0539">Nucleus</keyword>
<keyword evidence="3" id="KW-0175">Coiled coil</keyword>
<evidence type="ECO:0000256" key="2">
    <source>
        <dbReference type="ARBA" id="ARBA00023242"/>
    </source>
</evidence>
<sequence>MPPKRNASDDSNGAPTKQIKTEHPEEFSNVVKKKLQSSSRTGQACDRCKVRKIRCDGLPGGCSPCLQNNTECRTTDRITGRATSRGYVEGLEQQNRDMQQRIQELEQRLMQGGLDVKPSNGYHDPTAPSYEYNPLSSNAQAQSWNASTSSYTAQPGDAMGTQQQETNLFRALPTFRAGSINDSYLGVSPGNSNLSSIKGTALSILGMEIDIADFDSPDMDEPDPSVFHPQLYNKSYQAFIQSAMNVNPRIEKVDLPDRADGLTYAEWYFRVLGPYLPVLHKPTFFKLLLRIYDDPTFRPTTAETVMVHMMFAIMFFQYSVRNWEDATQRTSLNNQSNMHYHYSLSMLYQLARSHTFQDVQAMTLICAHLRNFPKPGASWMLTQVTLSLAIEHGLHRSSKRWAPEITMNPLEVEMRKRTFWGLLAIHITLSGKLGRPMMFGLQDFDVEFPEPVDDELLSEKGLDTSRPGKCRHNIGLAAFRILPLFIEMYDTVYAVRRNPETYVSTVNSLEAKLRAWQDELPADLVNGEAGDNENRVFPLYAQIWAYEFRLLLRHPSMSVTSDANFNKESTRICIETSRQMLGVVRQLQKYKSLDTTWYNAAVYVMAITTSLFAQWTKRSEITAADFTALREDMDIWLDIMGDVGNLLGSGTRLKEAVRVVVDCTLGLLNRSLPQNKSSSYTNTVEDNKLPKQQSVPHSNQINFSGPSQNYSYNNDTAPNGENAPSIYNPPDGQLPHQQTPYPAATQYSTYPDPATNSSNLTYTSDDNFSGYPATTDAVEAPLLAAFAAQASQVAPAWRSTPASLPANSGSHAWQQWTSTMAGNTNTGNLEPQDCYSANALMQLGGREIGNGNPENTTTSASMTDMSASAGLEHGHLPSSANGGMTAEWPLNIFSVGQGS</sequence>
<dbReference type="AlphaFoldDB" id="A0A2T3AQY9"/>
<dbReference type="RefSeq" id="XP_024717076.1">
    <property type="nucleotide sequence ID" value="XM_024862082.1"/>
</dbReference>
<keyword evidence="7" id="KW-1185">Reference proteome</keyword>
<protein>
    <recommendedName>
        <fullName evidence="5">Zn(2)-C6 fungal-type domain-containing protein</fullName>
    </recommendedName>
</protein>
<dbReference type="Pfam" id="PF04082">
    <property type="entry name" value="Fungal_trans"/>
    <property type="match status" value="1"/>
</dbReference>
<feature type="domain" description="Zn(2)-C6 fungal-type" evidence="5">
    <location>
        <begin position="44"/>
        <end position="74"/>
    </location>
</feature>
<feature type="region of interest" description="Disordered" evidence="4">
    <location>
        <begin position="674"/>
        <end position="741"/>
    </location>
</feature>
<dbReference type="GO" id="GO:0003677">
    <property type="term" value="F:DNA binding"/>
    <property type="evidence" value="ECO:0007669"/>
    <property type="project" value="InterPro"/>
</dbReference>
<dbReference type="GO" id="GO:0006351">
    <property type="term" value="P:DNA-templated transcription"/>
    <property type="evidence" value="ECO:0007669"/>
    <property type="project" value="InterPro"/>
</dbReference>
<dbReference type="InterPro" id="IPR036864">
    <property type="entry name" value="Zn2-C6_fun-type_DNA-bd_sf"/>
</dbReference>
<keyword evidence="1" id="KW-0479">Metal-binding</keyword>
<gene>
    <name evidence="6" type="ORF">M430DRAFT_128850</name>
</gene>
<dbReference type="SUPFAM" id="SSF57701">
    <property type="entry name" value="Zn2/Cys6 DNA-binding domain"/>
    <property type="match status" value="1"/>
</dbReference>
<dbReference type="EMBL" id="KZ679018">
    <property type="protein sequence ID" value="PSS08678.1"/>
    <property type="molecule type" value="Genomic_DNA"/>
</dbReference>
<dbReference type="STRING" id="857342.A0A2T3AQY9"/>
<evidence type="ECO:0000313" key="6">
    <source>
        <dbReference type="EMBL" id="PSS08678.1"/>
    </source>
</evidence>
<feature type="region of interest" description="Disordered" evidence="4">
    <location>
        <begin position="1"/>
        <end position="35"/>
    </location>
</feature>
<dbReference type="PANTHER" id="PTHR46910:SF4">
    <property type="entry name" value="ZN(2)-C6 FUNGAL-TYPE DOMAIN-CONTAINING PROTEIN"/>
    <property type="match status" value="1"/>
</dbReference>
<accession>A0A2T3AQY9</accession>
<dbReference type="GO" id="GO:0008270">
    <property type="term" value="F:zinc ion binding"/>
    <property type="evidence" value="ECO:0007669"/>
    <property type="project" value="InterPro"/>
</dbReference>
<organism evidence="6 7">
    <name type="scientific">Amorphotheca resinae ATCC 22711</name>
    <dbReference type="NCBI Taxonomy" id="857342"/>
    <lineage>
        <taxon>Eukaryota</taxon>
        <taxon>Fungi</taxon>
        <taxon>Dikarya</taxon>
        <taxon>Ascomycota</taxon>
        <taxon>Pezizomycotina</taxon>
        <taxon>Leotiomycetes</taxon>
        <taxon>Helotiales</taxon>
        <taxon>Amorphothecaceae</taxon>
        <taxon>Amorphotheca</taxon>
    </lineage>
</organism>
<name>A0A2T3AQY9_AMORE</name>
<dbReference type="InParanoid" id="A0A2T3AQY9"/>
<dbReference type="Proteomes" id="UP000241818">
    <property type="component" value="Unassembled WGS sequence"/>
</dbReference>